<sequence length="39" mass="4577">MVVYEFDCFKAQRDLRIQPRPLILSKDLFQEVHLAGAND</sequence>
<gene>
    <name evidence="1" type="ORF">ES332_D13G080800v1</name>
</gene>
<keyword evidence="2" id="KW-1185">Reference proteome</keyword>
<evidence type="ECO:0000313" key="2">
    <source>
        <dbReference type="Proteomes" id="UP000322667"/>
    </source>
</evidence>
<reference evidence="1 2" key="1">
    <citation type="submission" date="2019-07" db="EMBL/GenBank/DDBJ databases">
        <title>WGS assembly of Gossypium tomentosum.</title>
        <authorList>
            <person name="Chen Z.J."/>
            <person name="Sreedasyam A."/>
            <person name="Ando A."/>
            <person name="Song Q."/>
            <person name="De L."/>
            <person name="Hulse-Kemp A."/>
            <person name="Ding M."/>
            <person name="Ye W."/>
            <person name="Kirkbride R."/>
            <person name="Jenkins J."/>
            <person name="Plott C."/>
            <person name="Lovell J."/>
            <person name="Lin Y.-M."/>
            <person name="Vaughn R."/>
            <person name="Liu B."/>
            <person name="Li W."/>
            <person name="Simpson S."/>
            <person name="Scheffler B."/>
            <person name="Saski C."/>
            <person name="Grover C."/>
            <person name="Hu G."/>
            <person name="Conover J."/>
            <person name="Carlson J."/>
            <person name="Shu S."/>
            <person name="Boston L."/>
            <person name="Williams M."/>
            <person name="Peterson D."/>
            <person name="Mcgee K."/>
            <person name="Jones D."/>
            <person name="Wendel J."/>
            <person name="Stelly D."/>
            <person name="Grimwood J."/>
            <person name="Schmutz J."/>
        </authorList>
    </citation>
    <scope>NUCLEOTIDE SEQUENCE [LARGE SCALE GENOMIC DNA]</scope>
    <source>
        <strain evidence="1">7179.01</strain>
    </source>
</reference>
<dbReference type="AlphaFoldDB" id="A0A5D2HU69"/>
<dbReference type="EMBL" id="CM017635">
    <property type="protein sequence ID" value="TYH33762.1"/>
    <property type="molecule type" value="Genomic_DNA"/>
</dbReference>
<organism evidence="1 2">
    <name type="scientific">Gossypium tomentosum</name>
    <name type="common">Hawaiian cotton</name>
    <name type="synonym">Gossypium sandvicense</name>
    <dbReference type="NCBI Taxonomy" id="34277"/>
    <lineage>
        <taxon>Eukaryota</taxon>
        <taxon>Viridiplantae</taxon>
        <taxon>Streptophyta</taxon>
        <taxon>Embryophyta</taxon>
        <taxon>Tracheophyta</taxon>
        <taxon>Spermatophyta</taxon>
        <taxon>Magnoliopsida</taxon>
        <taxon>eudicotyledons</taxon>
        <taxon>Gunneridae</taxon>
        <taxon>Pentapetalae</taxon>
        <taxon>rosids</taxon>
        <taxon>malvids</taxon>
        <taxon>Malvales</taxon>
        <taxon>Malvaceae</taxon>
        <taxon>Malvoideae</taxon>
        <taxon>Gossypium</taxon>
    </lineage>
</organism>
<accession>A0A5D2HU69</accession>
<protein>
    <submittedName>
        <fullName evidence="1">Uncharacterized protein</fullName>
    </submittedName>
</protein>
<evidence type="ECO:0000313" key="1">
    <source>
        <dbReference type="EMBL" id="TYH33762.1"/>
    </source>
</evidence>
<name>A0A5D2HU69_GOSTO</name>
<dbReference type="Proteomes" id="UP000322667">
    <property type="component" value="Chromosome D13"/>
</dbReference>
<proteinExistence type="predicted"/>